<feature type="compositionally biased region" description="Polar residues" evidence="7">
    <location>
        <begin position="393"/>
        <end position="410"/>
    </location>
</feature>
<dbReference type="HAMAP" id="MF_01116">
    <property type="entry name" value="TSR3"/>
    <property type="match status" value="1"/>
</dbReference>
<comment type="caution">
    <text evidence="6">Lacks conserved residue(s) required for the propagation of feature annotation.</text>
</comment>
<feature type="compositionally biased region" description="Basic residues" evidence="7">
    <location>
        <begin position="1"/>
        <end position="10"/>
    </location>
</feature>
<dbReference type="KEGG" id="aplc:110986048"/>
<dbReference type="InterPro" id="IPR007177">
    <property type="entry name" value="Tsr3_C"/>
</dbReference>
<reference evidence="11" key="1">
    <citation type="submission" date="2025-08" db="UniProtKB">
        <authorList>
            <consortium name="RefSeq"/>
        </authorList>
    </citation>
    <scope>IDENTIFICATION</scope>
</reference>
<comment type="catalytic activity">
    <reaction evidence="6">
        <text>an N(1)-methylpseudouridine in rRNA + S-adenosyl-L-methionine = N(1)-methyl-N(3)-[(3S)-3-amino-3-carboxypropyl]pseudouridine in rRNA + S-methyl-5'-thioadenosine + H(+)</text>
        <dbReference type="Rhea" id="RHEA:63296"/>
        <dbReference type="Rhea" id="RHEA-COMP:11634"/>
        <dbReference type="Rhea" id="RHEA-COMP:16310"/>
        <dbReference type="ChEBI" id="CHEBI:15378"/>
        <dbReference type="ChEBI" id="CHEBI:17509"/>
        <dbReference type="ChEBI" id="CHEBI:59789"/>
        <dbReference type="ChEBI" id="CHEBI:74890"/>
        <dbReference type="ChEBI" id="CHEBI:146234"/>
        <dbReference type="EC" id="2.5.1.157"/>
    </reaction>
</comment>
<organism evidence="10 11">
    <name type="scientific">Acanthaster planci</name>
    <name type="common">Crown-of-thorns starfish</name>
    <dbReference type="NCBI Taxonomy" id="133434"/>
    <lineage>
        <taxon>Eukaryota</taxon>
        <taxon>Metazoa</taxon>
        <taxon>Echinodermata</taxon>
        <taxon>Eleutherozoa</taxon>
        <taxon>Asterozoa</taxon>
        <taxon>Asteroidea</taxon>
        <taxon>Valvatacea</taxon>
        <taxon>Valvatida</taxon>
        <taxon>Acanthasteridae</taxon>
        <taxon>Acanthaster</taxon>
    </lineage>
</organism>
<dbReference type="GO" id="GO:0106388">
    <property type="term" value="F:rRNA small subunit aminocarboxypropyltransferase activity"/>
    <property type="evidence" value="ECO:0007669"/>
    <property type="project" value="UniProtKB-EC"/>
</dbReference>
<feature type="binding site" evidence="6">
    <location>
        <position position="73"/>
    </location>
    <ligand>
        <name>S-adenosyl-L-methionine</name>
        <dbReference type="ChEBI" id="CHEBI:59789"/>
    </ligand>
</feature>
<evidence type="ECO:0000313" key="11">
    <source>
        <dbReference type="RefSeq" id="XP_022103335.1"/>
    </source>
</evidence>
<proteinExistence type="inferred from homology"/>
<dbReference type="CTD" id="115939"/>
<dbReference type="RefSeq" id="XP_022103335.1">
    <property type="nucleotide sequence ID" value="XM_022247643.1"/>
</dbReference>
<dbReference type="AlphaFoldDB" id="A0A8B7ZEQ2"/>
<feature type="compositionally biased region" description="Basic and acidic residues" evidence="7">
    <location>
        <begin position="289"/>
        <end position="313"/>
    </location>
</feature>
<dbReference type="Proteomes" id="UP000694845">
    <property type="component" value="Unplaced"/>
</dbReference>
<feature type="compositionally biased region" description="Acidic residues" evidence="7">
    <location>
        <begin position="258"/>
        <end position="277"/>
    </location>
</feature>
<keyword evidence="3 6" id="KW-0698">rRNA processing</keyword>
<evidence type="ECO:0000313" key="10">
    <source>
        <dbReference type="Proteomes" id="UP000694845"/>
    </source>
</evidence>
<evidence type="ECO:0000256" key="6">
    <source>
        <dbReference type="HAMAP-Rule" id="MF_03146"/>
    </source>
</evidence>
<keyword evidence="4 6" id="KW-0808">Transferase</keyword>
<evidence type="ECO:0000259" key="9">
    <source>
        <dbReference type="Pfam" id="PF04068"/>
    </source>
</evidence>
<dbReference type="EC" id="2.5.1.157" evidence="6"/>
<dbReference type="PANTHER" id="PTHR20426">
    <property type="entry name" value="RIBOSOME BIOGENESIS PROTEIN TSR3 HOMOLOG"/>
    <property type="match status" value="1"/>
</dbReference>
<keyword evidence="10" id="KW-1185">Reference proteome</keyword>
<feature type="domain" description="16S/18S rRNA aminocarboxypropyltransferase Tsr3 C-terminal" evidence="8">
    <location>
        <begin position="95"/>
        <end position="221"/>
    </location>
</feature>
<evidence type="ECO:0000256" key="2">
    <source>
        <dbReference type="ARBA" id="ARBA00022517"/>
    </source>
</evidence>
<dbReference type="PANTHER" id="PTHR20426:SF0">
    <property type="entry name" value="18S RRNA AMINOCARBOXYPROPYLTRANSFERASE"/>
    <property type="match status" value="1"/>
</dbReference>
<accession>A0A8B7ZEQ2</accession>
<evidence type="ECO:0000256" key="1">
    <source>
        <dbReference type="ARBA" id="ARBA00022490"/>
    </source>
</evidence>
<dbReference type="NCBIfam" id="NF002621">
    <property type="entry name" value="PRK02287.1"/>
    <property type="match status" value="1"/>
</dbReference>
<dbReference type="OrthoDB" id="10262062at2759"/>
<comment type="similarity">
    <text evidence="6">Belongs to the TDD superfamily. TSR3 family.</text>
</comment>
<dbReference type="GO" id="GO:1904047">
    <property type="term" value="F:S-adenosyl-L-methionine binding"/>
    <property type="evidence" value="ECO:0007669"/>
    <property type="project" value="UniProtKB-UniRule"/>
</dbReference>
<feature type="domain" description="RNase L inhibitor RLI-like possible metal-binding" evidence="9">
    <location>
        <begin position="58"/>
        <end position="90"/>
    </location>
</feature>
<comment type="function">
    <text evidence="6">Aminocarboxypropyltransferase that catalyzes the aminocarboxypropyl transfer on pseudouridine in 18S rRNA. It constitutes the last step in biosynthesis of the hypermodified N1-methyl-N3-(3-amino-3-carboxypropyl) pseudouridine (m1acp3-Psi).</text>
</comment>
<dbReference type="Pfam" id="PF04034">
    <property type="entry name" value="Ribo_biogen_C"/>
    <property type="match status" value="1"/>
</dbReference>
<dbReference type="GO" id="GO:0000455">
    <property type="term" value="P:enzyme-directed rRNA pseudouridine synthesis"/>
    <property type="evidence" value="ECO:0007669"/>
    <property type="project" value="UniProtKB-UniRule"/>
</dbReference>
<dbReference type="GeneID" id="110986048"/>
<name>A0A8B7ZEQ2_ACAPL</name>
<feature type="binding site" evidence="6">
    <location>
        <position position="144"/>
    </location>
    <ligand>
        <name>S-adenosyl-L-methionine</name>
        <dbReference type="ChEBI" id="CHEBI:59789"/>
    </ligand>
</feature>
<evidence type="ECO:0000256" key="4">
    <source>
        <dbReference type="ARBA" id="ARBA00022679"/>
    </source>
</evidence>
<feature type="compositionally biased region" description="Basic and acidic residues" evidence="7">
    <location>
        <begin position="413"/>
        <end position="436"/>
    </location>
</feature>
<dbReference type="GO" id="GO:0030490">
    <property type="term" value="P:maturation of SSU-rRNA"/>
    <property type="evidence" value="ECO:0007669"/>
    <property type="project" value="TreeGrafter"/>
</dbReference>
<sequence length="436" mass="48910">MVKNRGKGTKSHAVGSGGKSKRHVHKFERYARDYEKEDPESQSQPAAEEEDPWRIPCPLAMWDLQHCDPKKCTGRKLARKGLIRTLRLAQRFNGIILSPLGTHCVSPQDRHVVEAKGIAVIDCSWAMLEQTPFDKMKGGQPRLLPYLVAANPINYGRPCKLSCVEAFAATFYIVGLPEYGMQLLKRFKWGPGFYRLNRDVLESYAACKNGAEVVEAQQAWMERLAQEDALRSNTDLMDIDMEQETCNLNRQPQYSTPESDDDDSEDEDENDEEEDDELQRGEATGGAAETRDADNDSDSKDEADKDKNERGELEGVINRAGASSSGGIDKKTQRDSHRDFSVERNLPVSNTSDRHHPCSAYMRREITHAPEFDQAQIDSQDGQLHVRTEYSRENVSSSGTTDLGSASSCSHGVKSELSEATERLQESLENIHIRVT</sequence>
<feature type="compositionally biased region" description="Basic and acidic residues" evidence="7">
    <location>
        <begin position="328"/>
        <end position="342"/>
    </location>
</feature>
<protein>
    <recommendedName>
        <fullName evidence="6">18S rRNA aminocarboxypropyltransferase</fullName>
        <ecNumber evidence="6">2.5.1.157</ecNumber>
    </recommendedName>
</protein>
<dbReference type="InterPro" id="IPR007209">
    <property type="entry name" value="RNaseL-inhib-like_metal-bd_dom"/>
</dbReference>
<feature type="region of interest" description="Disordered" evidence="7">
    <location>
        <begin position="245"/>
        <end position="436"/>
    </location>
</feature>
<feature type="region of interest" description="Disordered" evidence="7">
    <location>
        <begin position="1"/>
        <end position="51"/>
    </location>
</feature>
<dbReference type="InterPro" id="IPR022968">
    <property type="entry name" value="Tsr3-like"/>
</dbReference>
<feature type="compositionally biased region" description="Polar residues" evidence="7">
    <location>
        <begin position="245"/>
        <end position="257"/>
    </location>
</feature>
<evidence type="ECO:0000259" key="8">
    <source>
        <dbReference type="Pfam" id="PF04034"/>
    </source>
</evidence>
<evidence type="ECO:0000256" key="5">
    <source>
        <dbReference type="ARBA" id="ARBA00022691"/>
    </source>
</evidence>
<dbReference type="Pfam" id="PF04068">
    <property type="entry name" value="Fer4_RLI"/>
    <property type="match status" value="1"/>
</dbReference>
<gene>
    <name evidence="11" type="primary">LOC110986048</name>
</gene>
<evidence type="ECO:0000256" key="3">
    <source>
        <dbReference type="ARBA" id="ARBA00022552"/>
    </source>
</evidence>
<dbReference type="OMA" id="REITHAP"/>
<feature type="binding site" evidence="6">
    <location>
        <position position="121"/>
    </location>
    <ligand>
        <name>S-adenosyl-L-methionine</name>
        <dbReference type="ChEBI" id="CHEBI:59789"/>
    </ligand>
</feature>
<keyword evidence="5 6" id="KW-0949">S-adenosyl-L-methionine</keyword>
<evidence type="ECO:0000256" key="7">
    <source>
        <dbReference type="SAM" id="MobiDB-lite"/>
    </source>
</evidence>
<keyword evidence="1" id="KW-0963">Cytoplasm</keyword>
<feature type="compositionally biased region" description="Basic and acidic residues" evidence="7">
    <location>
        <begin position="352"/>
        <end position="371"/>
    </location>
</feature>
<keyword evidence="2 6" id="KW-0690">Ribosome biogenesis</keyword>